<dbReference type="AlphaFoldDB" id="A0A8T2MU24"/>
<dbReference type="GO" id="GO:0043005">
    <property type="term" value="C:neuron projection"/>
    <property type="evidence" value="ECO:0007669"/>
    <property type="project" value="TreeGrafter"/>
</dbReference>
<dbReference type="GO" id="GO:0051017">
    <property type="term" value="P:actin filament bundle assembly"/>
    <property type="evidence" value="ECO:0007669"/>
    <property type="project" value="TreeGrafter"/>
</dbReference>
<gene>
    <name evidence="3" type="ORF">JZ751_019945</name>
</gene>
<feature type="region of interest" description="Disordered" evidence="2">
    <location>
        <begin position="58"/>
        <end position="106"/>
    </location>
</feature>
<dbReference type="EMBL" id="JAFBMS010000376">
    <property type="protein sequence ID" value="KAG9331153.1"/>
    <property type="molecule type" value="Genomic_DNA"/>
</dbReference>
<evidence type="ECO:0000313" key="4">
    <source>
        <dbReference type="Proteomes" id="UP000824540"/>
    </source>
</evidence>
<dbReference type="InterPro" id="IPR009533">
    <property type="entry name" value="FAM107"/>
</dbReference>
<dbReference type="OrthoDB" id="9048587at2759"/>
<evidence type="ECO:0000256" key="1">
    <source>
        <dbReference type="ARBA" id="ARBA00023054"/>
    </source>
</evidence>
<feature type="compositionally biased region" description="Low complexity" evidence="2">
    <location>
        <begin position="84"/>
        <end position="95"/>
    </location>
</feature>
<evidence type="ECO:0000256" key="2">
    <source>
        <dbReference type="SAM" id="MobiDB-lite"/>
    </source>
</evidence>
<keyword evidence="1" id="KW-0175">Coiled coil</keyword>
<accession>A0A8T2MU24</accession>
<comment type="caution">
    <text evidence="3">The sequence shown here is derived from an EMBL/GenBank/DDBJ whole genome shotgun (WGS) entry which is preliminary data.</text>
</comment>
<dbReference type="Pfam" id="PF06625">
    <property type="entry name" value="DUF1151"/>
    <property type="match status" value="2"/>
</dbReference>
<dbReference type="GO" id="GO:0001725">
    <property type="term" value="C:stress fiber"/>
    <property type="evidence" value="ECO:0007669"/>
    <property type="project" value="TreeGrafter"/>
</dbReference>
<keyword evidence="4" id="KW-1185">Reference proteome</keyword>
<evidence type="ECO:0000313" key="3">
    <source>
        <dbReference type="EMBL" id="KAG9331153.1"/>
    </source>
</evidence>
<dbReference type="GO" id="GO:0030041">
    <property type="term" value="P:actin filament polymerization"/>
    <property type="evidence" value="ECO:0007669"/>
    <property type="project" value="TreeGrafter"/>
</dbReference>
<dbReference type="PANTHER" id="PTHR16768:SF4">
    <property type="entry name" value="PROTEIN FAM107B ISOFORM X1"/>
    <property type="match status" value="1"/>
</dbReference>
<dbReference type="GO" id="GO:0032956">
    <property type="term" value="P:regulation of actin cytoskeleton organization"/>
    <property type="evidence" value="ECO:0007669"/>
    <property type="project" value="TreeGrafter"/>
</dbReference>
<dbReference type="GO" id="GO:0045202">
    <property type="term" value="C:synapse"/>
    <property type="evidence" value="ECO:0007669"/>
    <property type="project" value="TreeGrafter"/>
</dbReference>
<proteinExistence type="predicted"/>
<dbReference type="Proteomes" id="UP000824540">
    <property type="component" value="Unassembled WGS sequence"/>
</dbReference>
<protein>
    <submittedName>
        <fullName evidence="3">Uncharacterized protein</fullName>
    </submittedName>
</protein>
<feature type="compositionally biased region" description="Polar residues" evidence="2">
    <location>
        <begin position="58"/>
        <end position="68"/>
    </location>
</feature>
<name>A0A8T2MU24_9TELE</name>
<organism evidence="3 4">
    <name type="scientific">Albula glossodonta</name>
    <name type="common">roundjaw bonefish</name>
    <dbReference type="NCBI Taxonomy" id="121402"/>
    <lineage>
        <taxon>Eukaryota</taxon>
        <taxon>Metazoa</taxon>
        <taxon>Chordata</taxon>
        <taxon>Craniata</taxon>
        <taxon>Vertebrata</taxon>
        <taxon>Euteleostomi</taxon>
        <taxon>Actinopterygii</taxon>
        <taxon>Neopterygii</taxon>
        <taxon>Teleostei</taxon>
        <taxon>Albuliformes</taxon>
        <taxon>Albulidae</taxon>
        <taxon>Albula</taxon>
    </lineage>
</organism>
<dbReference type="PANTHER" id="PTHR16768">
    <property type="entry name" value="DOWN REGULATED IN RENAL CARCINOMA 1/TU3A"/>
    <property type="match status" value="1"/>
</dbReference>
<feature type="non-terminal residue" evidence="3">
    <location>
        <position position="228"/>
    </location>
</feature>
<sequence>IRPRYQCRPGNSDSSWTLVLSGRLIYEGVTLHRVQQELWLRAKLQVLTSLNSIHTMTPTTSFPKTPANTRAGATGGTRAPTVISSGDSGQSDTGGRAAPANPVKASRTHQELHKELLLAHRKGLVVYTNRLSLFVRGLVVCSRPELMLVLERKRKERMEKEEGEQARTPLEQVLLKRQQRQQEWEDPVGSSRKPEPQLLEFVRVRQNLRKIRSALYNPATPEDPPTDQ</sequence>
<reference evidence="3" key="1">
    <citation type="thesis" date="2021" institute="BYU ScholarsArchive" country="Provo, UT, USA">
        <title>Applications of and Algorithms for Genome Assembly and Genomic Analyses with an Emphasis on Marine Teleosts.</title>
        <authorList>
            <person name="Pickett B.D."/>
        </authorList>
    </citation>
    <scope>NUCLEOTIDE SEQUENCE</scope>
    <source>
        <strain evidence="3">HI-2016</strain>
    </source>
</reference>
<feature type="region of interest" description="Disordered" evidence="2">
    <location>
        <begin position="177"/>
        <end position="197"/>
    </location>
</feature>